<dbReference type="Proteomes" id="UP000199202">
    <property type="component" value="Unassembled WGS sequence"/>
</dbReference>
<dbReference type="SUPFAM" id="SSF69279">
    <property type="entry name" value="Phage tail proteins"/>
    <property type="match status" value="1"/>
</dbReference>
<dbReference type="STRING" id="633440.SAMN05421869_11947"/>
<evidence type="ECO:0000313" key="2">
    <source>
        <dbReference type="Proteomes" id="UP000199202"/>
    </source>
</evidence>
<reference evidence="1 2" key="1">
    <citation type="submission" date="2016-10" db="EMBL/GenBank/DDBJ databases">
        <authorList>
            <person name="de Groot N.N."/>
        </authorList>
    </citation>
    <scope>NUCLEOTIDE SEQUENCE [LARGE SCALE GENOMIC DNA]</scope>
    <source>
        <strain evidence="1 2">CGMCC 4.6533</strain>
    </source>
</reference>
<keyword evidence="2" id="KW-1185">Reference proteome</keyword>
<sequence length="377" mass="40630">MKQYAPAFTVTVGGRPLPPAMRASVTAIRYQDGLEGANRLEVSIADERLRWLDDPLLAVDAPVELSLGYAADPLEIVFTGEITGVDAAFPSSGPPTLTVVAHDFMQRMTIGARDRAFAISLPCIGKFPLPDPVIAAAVSATDLLVPVVDPVGAALSFLTLLAMYAINPADAARSIRIQQGQSDFEFLSGIARENGWDMFIDHTAAPRGHVLRFQFTGQDAAPAATLRWGESIVDFSPRITTVGQVATVSSRIWVSAINAEFVVSLGWDYDRGRFDLQVYPGLRYPEAARTGSLTVDADGPATAPRKILGELIPRLNNRLTGSGTAIGDTRIKAGRLISLDGLGARFGGLYRVTQATHTVDASGYRTAFEVRKEVWFR</sequence>
<organism evidence="1 2">
    <name type="scientific">Nonomuraea jiangxiensis</name>
    <dbReference type="NCBI Taxonomy" id="633440"/>
    <lineage>
        <taxon>Bacteria</taxon>
        <taxon>Bacillati</taxon>
        <taxon>Actinomycetota</taxon>
        <taxon>Actinomycetes</taxon>
        <taxon>Streptosporangiales</taxon>
        <taxon>Streptosporangiaceae</taxon>
        <taxon>Nonomuraea</taxon>
    </lineage>
</organism>
<name>A0A1G9EX68_9ACTN</name>
<dbReference type="EMBL" id="FNDJ01000019">
    <property type="protein sequence ID" value="SDK80709.1"/>
    <property type="molecule type" value="Genomic_DNA"/>
</dbReference>
<dbReference type="AlphaFoldDB" id="A0A1G9EX68"/>
<evidence type="ECO:0000313" key="1">
    <source>
        <dbReference type="EMBL" id="SDK80709.1"/>
    </source>
</evidence>
<protein>
    <submittedName>
        <fullName evidence="1">Phage protein D</fullName>
    </submittedName>
</protein>
<proteinExistence type="predicted"/>
<dbReference type="OrthoDB" id="1907165at2"/>
<dbReference type="RefSeq" id="WP_090941671.1">
    <property type="nucleotide sequence ID" value="NZ_FNDJ01000019.1"/>
</dbReference>
<accession>A0A1G9EX68</accession>
<gene>
    <name evidence="1" type="ORF">SAMN05421869_11947</name>
</gene>